<keyword evidence="3" id="KW-1185">Reference proteome</keyword>
<organism evidence="2 3">
    <name type="scientific">Streptomyces fumanus</name>
    <dbReference type="NCBI Taxonomy" id="67302"/>
    <lineage>
        <taxon>Bacteria</taxon>
        <taxon>Bacillati</taxon>
        <taxon>Actinomycetota</taxon>
        <taxon>Actinomycetes</taxon>
        <taxon>Kitasatosporales</taxon>
        <taxon>Streptomycetaceae</taxon>
        <taxon>Streptomyces</taxon>
    </lineage>
</organism>
<protein>
    <submittedName>
        <fullName evidence="2">Uncharacterized protein</fullName>
    </submittedName>
</protein>
<dbReference type="RefSeq" id="WP_268257630.1">
    <property type="nucleotide sequence ID" value="NZ_BNBI01000002.1"/>
</dbReference>
<feature type="region of interest" description="Disordered" evidence="1">
    <location>
        <begin position="14"/>
        <end position="44"/>
    </location>
</feature>
<reference evidence="2" key="1">
    <citation type="journal article" date="2014" name="Int. J. Syst. Evol. Microbiol.">
        <title>Complete genome sequence of Corynebacterium casei LMG S-19264T (=DSM 44701T), isolated from a smear-ripened cheese.</title>
        <authorList>
            <consortium name="US DOE Joint Genome Institute (JGI-PGF)"/>
            <person name="Walter F."/>
            <person name="Albersmeier A."/>
            <person name="Kalinowski J."/>
            <person name="Ruckert C."/>
        </authorList>
    </citation>
    <scope>NUCLEOTIDE SEQUENCE</scope>
    <source>
        <strain evidence="2">JCM 4477</strain>
    </source>
</reference>
<accession>A0A919A6X2</accession>
<evidence type="ECO:0000313" key="3">
    <source>
        <dbReference type="Proteomes" id="UP000630718"/>
    </source>
</evidence>
<dbReference type="EMBL" id="BNBI01000002">
    <property type="protein sequence ID" value="GHE91173.1"/>
    <property type="molecule type" value="Genomic_DNA"/>
</dbReference>
<evidence type="ECO:0000256" key="1">
    <source>
        <dbReference type="SAM" id="MobiDB-lite"/>
    </source>
</evidence>
<name>A0A919A6X2_9ACTN</name>
<gene>
    <name evidence="2" type="ORF">GCM10018772_13970</name>
</gene>
<sequence>MLNDPYAVLRALLRAEASRNAPKSEPARPDPREPRHPAPARKRD</sequence>
<reference evidence="2" key="2">
    <citation type="submission" date="2020-09" db="EMBL/GenBank/DDBJ databases">
        <authorList>
            <person name="Sun Q."/>
            <person name="Ohkuma M."/>
        </authorList>
    </citation>
    <scope>NUCLEOTIDE SEQUENCE</scope>
    <source>
        <strain evidence="2">JCM 4477</strain>
    </source>
</reference>
<dbReference type="Proteomes" id="UP000630718">
    <property type="component" value="Unassembled WGS sequence"/>
</dbReference>
<proteinExistence type="predicted"/>
<comment type="caution">
    <text evidence="2">The sequence shown here is derived from an EMBL/GenBank/DDBJ whole genome shotgun (WGS) entry which is preliminary data.</text>
</comment>
<dbReference type="AlphaFoldDB" id="A0A919A6X2"/>
<feature type="compositionally biased region" description="Basic and acidic residues" evidence="1">
    <location>
        <begin position="25"/>
        <end position="36"/>
    </location>
</feature>
<evidence type="ECO:0000313" key="2">
    <source>
        <dbReference type="EMBL" id="GHE91173.1"/>
    </source>
</evidence>